<dbReference type="AlphaFoldDB" id="A0A951PR73"/>
<feature type="compositionally biased region" description="Polar residues" evidence="1">
    <location>
        <begin position="30"/>
        <end position="40"/>
    </location>
</feature>
<dbReference type="PANTHER" id="PTHR36933">
    <property type="entry name" value="SLL0788 PROTEIN"/>
    <property type="match status" value="1"/>
</dbReference>
<feature type="domain" description="DUF305" evidence="3">
    <location>
        <begin position="80"/>
        <end position="229"/>
    </location>
</feature>
<dbReference type="InterPro" id="IPR012347">
    <property type="entry name" value="Ferritin-like"/>
</dbReference>
<accession>A0A951PR73</accession>
<evidence type="ECO:0000313" key="5">
    <source>
        <dbReference type="Proteomes" id="UP000753908"/>
    </source>
</evidence>
<dbReference type="Gene3D" id="1.20.1260.10">
    <property type="match status" value="2"/>
</dbReference>
<evidence type="ECO:0000313" key="4">
    <source>
        <dbReference type="EMBL" id="MBW4547238.1"/>
    </source>
</evidence>
<protein>
    <submittedName>
        <fullName evidence="4">DUF305 domain-containing protein</fullName>
    </submittedName>
</protein>
<proteinExistence type="predicted"/>
<reference evidence="4" key="2">
    <citation type="journal article" date="2022" name="Microbiol. Resour. Announc.">
        <title>Metagenome Sequencing to Explore Phylogenomics of Terrestrial Cyanobacteria.</title>
        <authorList>
            <person name="Ward R.D."/>
            <person name="Stajich J.E."/>
            <person name="Johansen J.R."/>
            <person name="Huntemann M."/>
            <person name="Clum A."/>
            <person name="Foster B."/>
            <person name="Foster B."/>
            <person name="Roux S."/>
            <person name="Palaniappan K."/>
            <person name="Varghese N."/>
            <person name="Mukherjee S."/>
            <person name="Reddy T.B.K."/>
            <person name="Daum C."/>
            <person name="Copeland A."/>
            <person name="Chen I.A."/>
            <person name="Ivanova N.N."/>
            <person name="Kyrpides N.C."/>
            <person name="Shapiro N."/>
            <person name="Eloe-Fadrosh E.A."/>
            <person name="Pietrasiak N."/>
        </authorList>
    </citation>
    <scope>NUCLEOTIDE SEQUENCE</scope>
    <source>
        <strain evidence="4">CPER-KK1</strain>
    </source>
</reference>
<dbReference type="InterPro" id="IPR005183">
    <property type="entry name" value="DUF305_CopM-like"/>
</dbReference>
<feature type="chain" id="PRO_5037973923" evidence="2">
    <location>
        <begin position="20"/>
        <end position="236"/>
    </location>
</feature>
<dbReference type="PROSITE" id="PS51257">
    <property type="entry name" value="PROKAR_LIPOPROTEIN"/>
    <property type="match status" value="1"/>
</dbReference>
<sequence>MQPISLKSGFLAFSLVAIASVAGGVLSACSTPSNQAQNPPASDAGGMPGMNHDGMNHGSGDSGMNHSMSMDLGPADADYDLRFVDAMTPHHQGAVEMAKEALEKSQRPEIKKLAEDIIAAQEREINQLKQWRQAWYPKAGDTPMAYHAQMGHMMPMSPEQMQSMMMKGDLGAANAEFDLRFINAMIPHHEGAVTMAEDALSKSKRPEIKQLAQDIVASQQKEIDQMKQWRQAWYKQ</sequence>
<dbReference type="PANTHER" id="PTHR36933:SF1">
    <property type="entry name" value="SLL0788 PROTEIN"/>
    <property type="match status" value="1"/>
</dbReference>
<dbReference type="Pfam" id="PF03713">
    <property type="entry name" value="DUF305"/>
    <property type="match status" value="1"/>
</dbReference>
<keyword evidence="2" id="KW-0732">Signal</keyword>
<evidence type="ECO:0000256" key="1">
    <source>
        <dbReference type="SAM" id="MobiDB-lite"/>
    </source>
</evidence>
<feature type="region of interest" description="Disordered" evidence="1">
    <location>
        <begin position="30"/>
        <end position="68"/>
    </location>
</feature>
<gene>
    <name evidence="4" type="ORF">KME25_22790</name>
</gene>
<feature type="signal peptide" evidence="2">
    <location>
        <begin position="1"/>
        <end position="19"/>
    </location>
</feature>
<reference evidence="4" key="1">
    <citation type="submission" date="2021-05" db="EMBL/GenBank/DDBJ databases">
        <authorList>
            <person name="Pietrasiak N."/>
            <person name="Ward R."/>
            <person name="Stajich J.E."/>
            <person name="Kurbessoian T."/>
        </authorList>
    </citation>
    <scope>NUCLEOTIDE SEQUENCE</scope>
    <source>
        <strain evidence="4">CPER-KK1</strain>
    </source>
</reference>
<name>A0A951PR73_9CYAN</name>
<evidence type="ECO:0000259" key="3">
    <source>
        <dbReference type="Pfam" id="PF03713"/>
    </source>
</evidence>
<dbReference type="Proteomes" id="UP000753908">
    <property type="component" value="Unassembled WGS sequence"/>
</dbReference>
<comment type="caution">
    <text evidence="4">The sequence shown here is derived from an EMBL/GenBank/DDBJ whole genome shotgun (WGS) entry which is preliminary data.</text>
</comment>
<evidence type="ECO:0000256" key="2">
    <source>
        <dbReference type="SAM" id="SignalP"/>
    </source>
</evidence>
<dbReference type="EMBL" id="JAHHIF010000037">
    <property type="protein sequence ID" value="MBW4547238.1"/>
    <property type="molecule type" value="Genomic_DNA"/>
</dbReference>
<organism evidence="4 5">
    <name type="scientific">Symplocastrum torsivum CPER-KK1</name>
    <dbReference type="NCBI Taxonomy" id="450513"/>
    <lineage>
        <taxon>Bacteria</taxon>
        <taxon>Bacillati</taxon>
        <taxon>Cyanobacteriota</taxon>
        <taxon>Cyanophyceae</taxon>
        <taxon>Oscillatoriophycideae</taxon>
        <taxon>Oscillatoriales</taxon>
        <taxon>Microcoleaceae</taxon>
        <taxon>Symplocastrum</taxon>
    </lineage>
</organism>